<dbReference type="EMBL" id="LXQA010116590">
    <property type="protein sequence ID" value="MCI19793.1"/>
    <property type="molecule type" value="Genomic_DNA"/>
</dbReference>
<name>A0A392Q5W9_9FABA</name>
<proteinExistence type="predicted"/>
<dbReference type="InterPro" id="IPR026960">
    <property type="entry name" value="RVT-Znf"/>
</dbReference>
<evidence type="ECO:0000313" key="3">
    <source>
        <dbReference type="Proteomes" id="UP000265520"/>
    </source>
</evidence>
<comment type="caution">
    <text evidence="2">The sequence shown here is derived from an EMBL/GenBank/DDBJ whole genome shotgun (WGS) entry which is preliminary data.</text>
</comment>
<organism evidence="2 3">
    <name type="scientific">Trifolium medium</name>
    <dbReference type="NCBI Taxonomy" id="97028"/>
    <lineage>
        <taxon>Eukaryota</taxon>
        <taxon>Viridiplantae</taxon>
        <taxon>Streptophyta</taxon>
        <taxon>Embryophyta</taxon>
        <taxon>Tracheophyta</taxon>
        <taxon>Spermatophyta</taxon>
        <taxon>Magnoliopsida</taxon>
        <taxon>eudicotyledons</taxon>
        <taxon>Gunneridae</taxon>
        <taxon>Pentapetalae</taxon>
        <taxon>rosids</taxon>
        <taxon>fabids</taxon>
        <taxon>Fabales</taxon>
        <taxon>Fabaceae</taxon>
        <taxon>Papilionoideae</taxon>
        <taxon>50 kb inversion clade</taxon>
        <taxon>NPAAA clade</taxon>
        <taxon>Hologalegina</taxon>
        <taxon>IRL clade</taxon>
        <taxon>Trifolieae</taxon>
        <taxon>Trifolium</taxon>
    </lineage>
</organism>
<reference evidence="2 3" key="1">
    <citation type="journal article" date="2018" name="Front. Plant Sci.">
        <title>Red Clover (Trifolium pratense) and Zigzag Clover (T. medium) - A Picture of Genomic Similarities and Differences.</title>
        <authorList>
            <person name="Dluhosova J."/>
            <person name="Istvanek J."/>
            <person name="Nedelnik J."/>
            <person name="Repkova J."/>
        </authorList>
    </citation>
    <scope>NUCLEOTIDE SEQUENCE [LARGE SCALE GENOMIC DNA]</scope>
    <source>
        <strain evidence="3">cv. 10/8</strain>
        <tissue evidence="2">Leaf</tissue>
    </source>
</reference>
<keyword evidence="3" id="KW-1185">Reference proteome</keyword>
<feature type="non-terminal residue" evidence="2">
    <location>
        <position position="161"/>
    </location>
</feature>
<feature type="domain" description="Reverse transcriptase zinc-binding" evidence="1">
    <location>
        <begin position="56"/>
        <end position="140"/>
    </location>
</feature>
<protein>
    <submittedName>
        <fullName evidence="2">Ribonuclease H protein</fullName>
    </submittedName>
</protein>
<dbReference type="Proteomes" id="UP000265520">
    <property type="component" value="Unassembled WGS sequence"/>
</dbReference>
<evidence type="ECO:0000313" key="2">
    <source>
        <dbReference type="EMBL" id="MCI19793.1"/>
    </source>
</evidence>
<accession>A0A392Q5W9</accession>
<dbReference type="Pfam" id="PF13966">
    <property type="entry name" value="zf-RVT"/>
    <property type="match status" value="1"/>
</dbReference>
<sequence>MLNNSWLIGNDNNWNFPVDLLVAYPYLLSIPDKITLPLFASDDVFLWNHSHDGNLSFKDAYQFQCHDGQQVPWAKIIWNPFIPPSKSFLLWRSLHGKLPYDDNLAIRGCCCLPSICNLCGNASETTSHLFLNCIFASSIWNWLSSILQVSCSFTSLEDTLK</sequence>
<evidence type="ECO:0000259" key="1">
    <source>
        <dbReference type="Pfam" id="PF13966"/>
    </source>
</evidence>
<dbReference type="AlphaFoldDB" id="A0A392Q5W9"/>